<dbReference type="AlphaFoldDB" id="A0A5Q0BGG8"/>
<evidence type="ECO:0000313" key="1">
    <source>
        <dbReference type="EMBL" id="QFY42945.1"/>
    </source>
</evidence>
<dbReference type="RefSeq" id="WP_153248934.1">
    <property type="nucleotide sequence ID" value="NZ_CP044205.1"/>
</dbReference>
<dbReference type="Proteomes" id="UP000325755">
    <property type="component" value="Chromosome"/>
</dbReference>
<dbReference type="EMBL" id="CP044205">
    <property type="protein sequence ID" value="QFY42945.1"/>
    <property type="molecule type" value="Genomic_DNA"/>
</dbReference>
<protein>
    <submittedName>
        <fullName evidence="1">Uncharacterized protein</fullName>
    </submittedName>
</protein>
<dbReference type="InParanoid" id="A0A5Q0BGG8"/>
<accession>A0A5Q0BGG8</accession>
<dbReference type="KEGG" id="mmob:F6R98_10250"/>
<proteinExistence type="predicted"/>
<dbReference type="OrthoDB" id="1495692at2"/>
<keyword evidence="2" id="KW-1185">Reference proteome</keyword>
<reference evidence="1 2" key="1">
    <citation type="submission" date="2019-09" db="EMBL/GenBank/DDBJ databases">
        <title>Ecophysiology of the spiral-shaped methanotroph Methylospira mobilis as revealed by the complete genome sequence.</title>
        <authorList>
            <person name="Oshkin I.Y."/>
            <person name="Dedysh S.N."/>
            <person name="Miroshnikov K."/>
            <person name="Danilova O.V."/>
            <person name="Hakobyan A."/>
            <person name="Liesack W."/>
        </authorList>
    </citation>
    <scope>NUCLEOTIDE SEQUENCE [LARGE SCALE GENOMIC DNA]</scope>
    <source>
        <strain evidence="1 2">Shm1</strain>
    </source>
</reference>
<evidence type="ECO:0000313" key="2">
    <source>
        <dbReference type="Proteomes" id="UP000325755"/>
    </source>
</evidence>
<name>A0A5Q0BGG8_9GAMM</name>
<gene>
    <name evidence="1" type="ORF">F6R98_10250</name>
</gene>
<sequence>MNTGKTMIDRKAIYSAINDERVYQNRKWGTIEQHPHEVGSWLLIMRQLLSDAERAYMSQSGDTGALDELRKVVAVGVACMEQHGVVPRSPMAFVAQSGNFTVHQSEKEIKQ</sequence>
<organism evidence="1 2">
    <name type="scientific">Candidatus Methylospira mobilis</name>
    <dbReference type="NCBI Taxonomy" id="1808979"/>
    <lineage>
        <taxon>Bacteria</taxon>
        <taxon>Pseudomonadati</taxon>
        <taxon>Pseudomonadota</taxon>
        <taxon>Gammaproteobacteria</taxon>
        <taxon>Methylococcales</taxon>
        <taxon>Methylococcaceae</taxon>
        <taxon>Candidatus Methylospira</taxon>
    </lineage>
</organism>